<dbReference type="Proteomes" id="UP000652153">
    <property type="component" value="Unassembled WGS sequence"/>
</dbReference>
<dbReference type="SUPFAM" id="SSF56801">
    <property type="entry name" value="Acetyl-CoA synthetase-like"/>
    <property type="match status" value="1"/>
</dbReference>
<comment type="cofactor">
    <cofactor evidence="1">
        <name>pantetheine 4'-phosphate</name>
        <dbReference type="ChEBI" id="CHEBI:47942"/>
    </cofactor>
</comment>
<dbReference type="Pfam" id="PF00501">
    <property type="entry name" value="AMP-binding"/>
    <property type="match status" value="1"/>
</dbReference>
<evidence type="ECO:0000256" key="3">
    <source>
        <dbReference type="ARBA" id="ARBA00022450"/>
    </source>
</evidence>
<dbReference type="InterPro" id="IPR025110">
    <property type="entry name" value="AMP-bd_C"/>
</dbReference>
<feature type="domain" description="Carrier" evidence="8">
    <location>
        <begin position="764"/>
        <end position="839"/>
    </location>
</feature>
<keyword evidence="10" id="KW-1185">Reference proteome</keyword>
<dbReference type="InterPro" id="IPR000873">
    <property type="entry name" value="AMP-dep_synth/lig_dom"/>
</dbReference>
<dbReference type="Gene3D" id="3.40.50.980">
    <property type="match status" value="2"/>
</dbReference>
<dbReference type="InterPro" id="IPR006162">
    <property type="entry name" value="Ppantetheine_attach_site"/>
</dbReference>
<sequence length="871" mass="98460">MISLRDVNSMKNLINNQPVLSLPFTKGIDSGYAVYKKKLSGHIEQGLDKSTYDSESAILTVLSILLHRYTDQVEFLIGSPKINSNSSTTEEVDKFFLFEMNMTGYEKLTFTELYKKVEKELNNTQQSHSYKTLQAECRKGSPLFQVLYGFTNMTNFSDESSEKVVRQIVNFQEHSGTCLGIYVLRNQSETILHMVYDKSRASQNDVTRMIGHFETLLHCMLNESESLFNRTSLLTEEEHHLLLNQICENSCELPKEGQIHDLFTKQVNLNPEAIAIVVGEKHITYQEVNCKVNQLAYYLQKKGASEGDIIGICLSRSAEIIISQLAVLKIGGAYVPLDPAYPSERLASMMSDSGLKFVLCETTLRQQLHTSDAKIIDLQVEMKNIETESTAELNLVINDNELAYIIYTSGSTGEPKGVMVEHHSIRNLYYAVKEHLCFDKNRSIVALASIAFDIFVIESLIALAYGAKVVIANEIEQHDPMALNELIKNNKIEILPGTPARLQMLLNDNLHTDCLKSLKLICMGGEPFPPRLFEEVRDVTNAKILNIYGPTETTVYATIKELENSNDITIGNQLCNYECYIMDQYMQLQPIGVKGELCIAGAGLARGYHNRDKLNQERFIEHPFKPGKRIYRTGDIALLLANGEIKYIERTDSQVKIRGHRIELGEIEKVLERAPNVRQAVVIDRVNEKGGIFLAAYLIVEKKSSDEKQTAEWREYLKDFLPSYMWPTVFLQMDSLPLTTNGKIDRKKLPNHQMESLNSGNYVAPRSLLEERIKDIWVDVIDNHNIGINDHFLELGGDSLLATLVISRINGEFEVKLTLNEFLSEPTIVEVAAKVSSKTVNQSSVGKKKRNAIMPKSRTLNSKKLTDLSNE</sequence>
<keyword evidence="6" id="KW-0045">Antibiotic biosynthesis</keyword>
<dbReference type="InterPro" id="IPR020459">
    <property type="entry name" value="AMP-binding"/>
</dbReference>
<protein>
    <recommendedName>
        <fullName evidence="8">Carrier domain-containing protein</fullName>
    </recommendedName>
</protein>
<gene>
    <name evidence="9" type="ORF">GCM10008014_15550</name>
</gene>
<dbReference type="Pfam" id="PF13193">
    <property type="entry name" value="AMP-binding_C"/>
    <property type="match status" value="1"/>
</dbReference>
<dbReference type="Gene3D" id="3.30.300.30">
    <property type="match status" value="1"/>
</dbReference>
<dbReference type="InterPro" id="IPR045851">
    <property type="entry name" value="AMP-bd_C_sf"/>
</dbReference>
<dbReference type="PROSITE" id="PS50075">
    <property type="entry name" value="CARRIER"/>
    <property type="match status" value="1"/>
</dbReference>
<evidence type="ECO:0000256" key="4">
    <source>
        <dbReference type="ARBA" id="ARBA00022553"/>
    </source>
</evidence>
<comment type="similarity">
    <text evidence="2">Belongs to the ATP-dependent AMP-binding enzyme family.</text>
</comment>
<comment type="caution">
    <text evidence="9">The sequence shown here is derived from an EMBL/GenBank/DDBJ whole genome shotgun (WGS) entry which is preliminary data.</text>
</comment>
<dbReference type="InterPro" id="IPR001242">
    <property type="entry name" value="Condensation_dom"/>
</dbReference>
<evidence type="ECO:0000256" key="2">
    <source>
        <dbReference type="ARBA" id="ARBA00006432"/>
    </source>
</evidence>
<dbReference type="Gene3D" id="1.10.1200.10">
    <property type="entry name" value="ACP-like"/>
    <property type="match status" value="1"/>
</dbReference>
<evidence type="ECO:0000256" key="6">
    <source>
        <dbReference type="ARBA" id="ARBA00023194"/>
    </source>
</evidence>
<keyword evidence="4" id="KW-0597">Phosphoprotein</keyword>
<evidence type="ECO:0000259" key="8">
    <source>
        <dbReference type="PROSITE" id="PS50075"/>
    </source>
</evidence>
<dbReference type="InterPro" id="IPR020845">
    <property type="entry name" value="AMP-binding_CS"/>
</dbReference>
<dbReference type="Gene3D" id="3.30.559.30">
    <property type="entry name" value="Nonribosomal peptide synthetase, condensation domain"/>
    <property type="match status" value="1"/>
</dbReference>
<dbReference type="EMBL" id="BMFU01000002">
    <property type="protein sequence ID" value="GGH50436.1"/>
    <property type="molecule type" value="Genomic_DNA"/>
</dbReference>
<dbReference type="NCBIfam" id="TIGR01733">
    <property type="entry name" value="AA-adenyl-dom"/>
    <property type="match status" value="1"/>
</dbReference>
<evidence type="ECO:0000313" key="10">
    <source>
        <dbReference type="Proteomes" id="UP000652153"/>
    </source>
</evidence>
<reference evidence="10" key="1">
    <citation type="journal article" date="2019" name="Int. J. Syst. Evol. Microbiol.">
        <title>The Global Catalogue of Microorganisms (GCM) 10K type strain sequencing project: providing services to taxonomists for standard genome sequencing and annotation.</title>
        <authorList>
            <consortium name="The Broad Institute Genomics Platform"/>
            <consortium name="The Broad Institute Genome Sequencing Center for Infectious Disease"/>
            <person name="Wu L."/>
            <person name="Ma J."/>
        </authorList>
    </citation>
    <scope>NUCLEOTIDE SEQUENCE [LARGE SCALE GENOMIC DNA]</scope>
    <source>
        <strain evidence="10">CGMCC 1.12770</strain>
    </source>
</reference>
<dbReference type="Pfam" id="PF00668">
    <property type="entry name" value="Condensation"/>
    <property type="match status" value="1"/>
</dbReference>
<dbReference type="Pfam" id="PF00550">
    <property type="entry name" value="PP-binding"/>
    <property type="match status" value="1"/>
</dbReference>
<keyword evidence="3" id="KW-0596">Phosphopantetheine</keyword>
<dbReference type="SUPFAM" id="SSF47336">
    <property type="entry name" value="ACP-like"/>
    <property type="match status" value="1"/>
</dbReference>
<dbReference type="InterPro" id="IPR036736">
    <property type="entry name" value="ACP-like_sf"/>
</dbReference>
<dbReference type="PROSITE" id="PS00455">
    <property type="entry name" value="AMP_BINDING"/>
    <property type="match status" value="1"/>
</dbReference>
<dbReference type="PRINTS" id="PR00154">
    <property type="entry name" value="AMPBINDING"/>
</dbReference>
<dbReference type="SUPFAM" id="SSF52777">
    <property type="entry name" value="CoA-dependent acyltransferases"/>
    <property type="match status" value="1"/>
</dbReference>
<keyword evidence="7" id="KW-0511">Multifunctional enzyme</keyword>
<name>A0ABQ1Z7V8_9BACL</name>
<dbReference type="PANTHER" id="PTHR45527">
    <property type="entry name" value="NONRIBOSOMAL PEPTIDE SYNTHETASE"/>
    <property type="match status" value="1"/>
</dbReference>
<evidence type="ECO:0000256" key="1">
    <source>
        <dbReference type="ARBA" id="ARBA00001957"/>
    </source>
</evidence>
<organism evidence="9 10">
    <name type="scientific">Paenibacillus silvae</name>
    <dbReference type="NCBI Taxonomy" id="1325358"/>
    <lineage>
        <taxon>Bacteria</taxon>
        <taxon>Bacillati</taxon>
        <taxon>Bacillota</taxon>
        <taxon>Bacilli</taxon>
        <taxon>Bacillales</taxon>
        <taxon>Paenibacillaceae</taxon>
        <taxon>Paenibacillus</taxon>
    </lineage>
</organism>
<dbReference type="PANTHER" id="PTHR45527:SF1">
    <property type="entry name" value="FATTY ACID SYNTHASE"/>
    <property type="match status" value="1"/>
</dbReference>
<evidence type="ECO:0000256" key="7">
    <source>
        <dbReference type="ARBA" id="ARBA00023268"/>
    </source>
</evidence>
<keyword evidence="5" id="KW-0677">Repeat</keyword>
<accession>A0ABQ1Z7V8</accession>
<proteinExistence type="inferred from homology"/>
<dbReference type="InterPro" id="IPR010071">
    <property type="entry name" value="AA_adenyl_dom"/>
</dbReference>
<dbReference type="Gene3D" id="2.30.38.10">
    <property type="entry name" value="Luciferase, Domain 3"/>
    <property type="match status" value="1"/>
</dbReference>
<dbReference type="PROSITE" id="PS00012">
    <property type="entry name" value="PHOSPHOPANTETHEINE"/>
    <property type="match status" value="1"/>
</dbReference>
<evidence type="ECO:0000256" key="5">
    <source>
        <dbReference type="ARBA" id="ARBA00022737"/>
    </source>
</evidence>
<evidence type="ECO:0000313" key="9">
    <source>
        <dbReference type="EMBL" id="GGH50436.1"/>
    </source>
</evidence>
<dbReference type="CDD" id="cd05930">
    <property type="entry name" value="A_NRPS"/>
    <property type="match status" value="1"/>
</dbReference>
<dbReference type="InterPro" id="IPR009081">
    <property type="entry name" value="PP-bd_ACP"/>
</dbReference>